<keyword evidence="3" id="KW-1185">Reference proteome</keyword>
<dbReference type="AlphaFoldDB" id="E3G845"/>
<dbReference type="RefSeq" id="WP_013366369.1">
    <property type="nucleotide sequence ID" value="NC_014618.1"/>
</dbReference>
<evidence type="ECO:0000256" key="1">
    <source>
        <dbReference type="SAM" id="Phobius"/>
    </source>
</evidence>
<proteinExistence type="predicted"/>
<keyword evidence="1" id="KW-0812">Transmembrane</keyword>
<name>E3G845_ENTLS</name>
<dbReference type="NCBIfam" id="NF000537">
    <property type="entry name" value="YncL"/>
    <property type="match status" value="1"/>
</dbReference>
<dbReference type="HOGENOM" id="CLU_221213_0_0_6"/>
<dbReference type="KEGG" id="esc:Entcl_2382"/>
<gene>
    <name evidence="2" type="ordered locus">Entcl_2382</name>
</gene>
<reference evidence="3" key="1">
    <citation type="submission" date="2010-10" db="EMBL/GenBank/DDBJ databases">
        <title>Complete sequence of Enterobacter cloacae SCF1.</title>
        <authorList>
            <consortium name="US DOE Joint Genome Institute"/>
            <person name="Lucas S."/>
            <person name="Copeland A."/>
            <person name="Lapidus A."/>
            <person name="Cheng J.-F."/>
            <person name="Bruce D."/>
            <person name="Goodwin L."/>
            <person name="Pitluck S."/>
            <person name="Davenport K."/>
            <person name="Detter J.C."/>
            <person name="Han C."/>
            <person name="Tapia R."/>
            <person name="Land M."/>
            <person name="Hauser L."/>
            <person name="Chang Y.-J."/>
            <person name="Jeffries C."/>
            <person name="Kyrpides N."/>
            <person name="Ivanova N."/>
            <person name="Mikhailova N."/>
            <person name="DeAngelis K."/>
            <person name="Arkin A.P."/>
            <person name="Chivian D."/>
            <person name="Edwards B."/>
            <person name="Woo H."/>
            <person name="Hazen T.C."/>
            <person name="Woyke T."/>
        </authorList>
    </citation>
    <scope>NUCLEOTIDE SEQUENCE [LARGE SCALE GENOMIC DNA]</scope>
    <source>
        <strain evidence="3">SCF1</strain>
    </source>
</reference>
<evidence type="ECO:0000313" key="2">
    <source>
        <dbReference type="EMBL" id="ADO48633.1"/>
    </source>
</evidence>
<protein>
    <recommendedName>
        <fullName evidence="4">Stress response membrane protein YncL</fullName>
    </recommendedName>
</protein>
<feature type="transmembrane region" description="Helical" evidence="1">
    <location>
        <begin position="7"/>
        <end position="29"/>
    </location>
</feature>
<organism evidence="2 3">
    <name type="scientific">Enterobacter lignolyticus (strain SCF1)</name>
    <dbReference type="NCBI Taxonomy" id="701347"/>
    <lineage>
        <taxon>Bacteria</taxon>
        <taxon>Pseudomonadati</taxon>
        <taxon>Pseudomonadota</taxon>
        <taxon>Gammaproteobacteria</taxon>
        <taxon>Enterobacterales</taxon>
        <taxon>Enterobacteriaceae</taxon>
        <taxon>Pluralibacter</taxon>
    </lineage>
</organism>
<dbReference type="Proteomes" id="UP000006872">
    <property type="component" value="Chromosome"/>
</dbReference>
<dbReference type="EMBL" id="CP002272">
    <property type="protein sequence ID" value="ADO48633.1"/>
    <property type="molecule type" value="Genomic_DNA"/>
</dbReference>
<evidence type="ECO:0008006" key="4">
    <source>
        <dbReference type="Google" id="ProtNLM"/>
    </source>
</evidence>
<keyword evidence="1" id="KW-0472">Membrane</keyword>
<keyword evidence="1" id="KW-1133">Transmembrane helix</keyword>
<reference evidence="2 3" key="2">
    <citation type="journal article" date="2011" name="Stand. Genomic Sci.">
        <title>Complete genome sequence of 'Enterobacter lignolyticus' SCF1.</title>
        <authorList>
            <person name="Deangelis K.M."/>
            <person name="D'Haeseleer P."/>
            <person name="Chivian D."/>
            <person name="Fortney J.L."/>
            <person name="Khudyakov J."/>
            <person name="Simmons B."/>
            <person name="Woo H."/>
            <person name="Arkin A.P."/>
            <person name="Davenport K.W."/>
            <person name="Goodwin L."/>
            <person name="Chen A."/>
            <person name="Ivanova N."/>
            <person name="Kyrpides N.C."/>
            <person name="Mavromatis K."/>
            <person name="Woyke T."/>
            <person name="Hazen T.C."/>
        </authorList>
    </citation>
    <scope>NUCLEOTIDE SEQUENCE [LARGE SCALE GENOMIC DNA]</scope>
    <source>
        <strain evidence="2 3">SCF1</strain>
    </source>
</reference>
<dbReference type="InterPro" id="IPR049611">
    <property type="entry name" value="YncL"/>
</dbReference>
<sequence>MDVSSRTVVLINLLVAIALLWLLSMRFGWF</sequence>
<evidence type="ECO:0000313" key="3">
    <source>
        <dbReference type="Proteomes" id="UP000006872"/>
    </source>
</evidence>
<accession>E3G845</accession>